<dbReference type="PANTHER" id="PTHR10868:SF1">
    <property type="entry name" value="SIGMA NON-OPIOID INTRACELLULAR RECEPTOR 1"/>
    <property type="match status" value="1"/>
</dbReference>
<evidence type="ECO:0000256" key="1">
    <source>
        <dbReference type="ARBA" id="ARBA00004586"/>
    </source>
</evidence>
<comment type="caution">
    <text evidence="6">The sequence shown here is derived from an EMBL/GenBank/DDBJ whole genome shotgun (WGS) entry which is preliminary data.</text>
</comment>
<evidence type="ECO:0000313" key="6">
    <source>
        <dbReference type="EMBL" id="ORB54099.1"/>
    </source>
</evidence>
<organism evidence="6 7">
    <name type="scientific">Mycolicibacterium rhodesiae</name>
    <name type="common">Mycobacterium rhodesiae</name>
    <dbReference type="NCBI Taxonomy" id="36814"/>
    <lineage>
        <taxon>Bacteria</taxon>
        <taxon>Bacillati</taxon>
        <taxon>Actinomycetota</taxon>
        <taxon>Actinomycetes</taxon>
        <taxon>Mycobacteriales</taxon>
        <taxon>Mycobacteriaceae</taxon>
        <taxon>Mycolicibacterium</taxon>
    </lineage>
</organism>
<keyword evidence="3" id="KW-0256">Endoplasmic reticulum</keyword>
<evidence type="ECO:0000256" key="4">
    <source>
        <dbReference type="ARBA" id="ARBA00022989"/>
    </source>
</evidence>
<proteinExistence type="predicted"/>
<evidence type="ECO:0000256" key="2">
    <source>
        <dbReference type="ARBA" id="ARBA00022692"/>
    </source>
</evidence>
<dbReference type="Pfam" id="PF04622">
    <property type="entry name" value="ERG2_Sigma1R"/>
    <property type="match status" value="1"/>
</dbReference>
<protein>
    <submittedName>
        <fullName evidence="6">Uncharacterized protein</fullName>
    </submittedName>
</protein>
<keyword evidence="7" id="KW-1185">Reference proteome</keyword>
<comment type="subcellular location">
    <subcellularLocation>
        <location evidence="1">Endoplasmic reticulum membrane</location>
    </subcellularLocation>
</comment>
<keyword evidence="5" id="KW-0472">Membrane</keyword>
<evidence type="ECO:0000313" key="7">
    <source>
        <dbReference type="Proteomes" id="UP000192534"/>
    </source>
</evidence>
<evidence type="ECO:0000256" key="5">
    <source>
        <dbReference type="ARBA" id="ARBA00023136"/>
    </source>
</evidence>
<dbReference type="AlphaFoldDB" id="A0A1X0IXY5"/>
<dbReference type="PANTHER" id="PTHR10868">
    <property type="entry name" value="SIGMA 1-TYPE OPIOID RECEPTOR-RELATED"/>
    <property type="match status" value="1"/>
</dbReference>
<dbReference type="RefSeq" id="WP_083118797.1">
    <property type="nucleotide sequence ID" value="NZ_JACKUO010000028.1"/>
</dbReference>
<dbReference type="OrthoDB" id="4703185at2"/>
<sequence>MTRYALDPYELRDLALQHVGKPVPQIAADLEHDLVAKYGNLIQTDMPWVLTPAGFVMYQVKMVFARRNEYLGLMGVPVPSTGHTGRHPVTYYDTILSGASRNASATDLVATDVKAGDFLVTPPWEAFTANIDDHIFFLEYCRGPLATIMPFGLANFVFGTLDLKSAGQIMRTNATLNWRSRGVPTPYGDDREV</sequence>
<dbReference type="Proteomes" id="UP000192534">
    <property type="component" value="Unassembled WGS sequence"/>
</dbReference>
<keyword evidence="4" id="KW-1133">Transmembrane helix</keyword>
<dbReference type="InterPro" id="IPR006716">
    <property type="entry name" value="ERG2_sigma1_rcpt-like"/>
</dbReference>
<accession>A0A1X0IXY5</accession>
<keyword evidence="2" id="KW-0812">Transmembrane</keyword>
<reference evidence="6 7" key="1">
    <citation type="submission" date="2016-12" db="EMBL/GenBank/DDBJ databases">
        <title>The new phylogeny of genus Mycobacterium.</title>
        <authorList>
            <person name="Tortoli E."/>
            <person name="Trovato A."/>
            <person name="Cirillo D.M."/>
        </authorList>
    </citation>
    <scope>NUCLEOTIDE SEQUENCE [LARGE SCALE GENOMIC DNA]</scope>
    <source>
        <strain evidence="6 7">DSM 44223</strain>
    </source>
</reference>
<gene>
    <name evidence="6" type="ORF">BST42_12105</name>
</gene>
<evidence type="ECO:0000256" key="3">
    <source>
        <dbReference type="ARBA" id="ARBA00022824"/>
    </source>
</evidence>
<name>A0A1X0IXY5_MYCRH</name>
<dbReference type="EMBL" id="MVIH01000004">
    <property type="protein sequence ID" value="ORB54099.1"/>
    <property type="molecule type" value="Genomic_DNA"/>
</dbReference>